<evidence type="ECO:0000313" key="2">
    <source>
        <dbReference type="EMBL" id="SFL70707.1"/>
    </source>
</evidence>
<dbReference type="PROSITE" id="PS51186">
    <property type="entry name" value="GNAT"/>
    <property type="match status" value="1"/>
</dbReference>
<dbReference type="AlphaFoldDB" id="A0A1I4JWW8"/>
<dbReference type="InterPro" id="IPR000182">
    <property type="entry name" value="GNAT_dom"/>
</dbReference>
<dbReference type="Gene3D" id="3.40.630.30">
    <property type="match status" value="1"/>
</dbReference>
<dbReference type="RefSeq" id="WP_245750861.1">
    <property type="nucleotide sequence ID" value="NZ_FOTI01000026.1"/>
</dbReference>
<protein>
    <submittedName>
        <fullName evidence="2">ElaA protein</fullName>
    </submittedName>
</protein>
<accession>A0A1I4JWW8</accession>
<gene>
    <name evidence="2" type="ORF">SAMN02983006_01827</name>
</gene>
<evidence type="ECO:0000259" key="1">
    <source>
        <dbReference type="PROSITE" id="PS51186"/>
    </source>
</evidence>
<sequence>MISIKKFEQLSKAELYEIIVNRINVFVVEQNCPYADCDNLDQQAYHLLNKKSGEIISYLRIIPAGLVYNQPVIGRVLVKAEYRKQKIASKMLTEAINFIKTELQANKIKLSAQEYVLNLYRQLGFQQVSDRYLEDGIPHYEMQLEL</sequence>
<dbReference type="GO" id="GO:0016747">
    <property type="term" value="F:acyltransferase activity, transferring groups other than amino-acyl groups"/>
    <property type="evidence" value="ECO:0007669"/>
    <property type="project" value="InterPro"/>
</dbReference>
<feature type="domain" description="N-acetyltransferase" evidence="1">
    <location>
        <begin position="5"/>
        <end position="146"/>
    </location>
</feature>
<dbReference type="SUPFAM" id="SSF55729">
    <property type="entry name" value="Acyl-CoA N-acyltransferases (Nat)"/>
    <property type="match status" value="1"/>
</dbReference>
<dbReference type="Pfam" id="PF13673">
    <property type="entry name" value="Acetyltransf_10"/>
    <property type="match status" value="1"/>
</dbReference>
<dbReference type="EMBL" id="FOTI01000026">
    <property type="protein sequence ID" value="SFL70707.1"/>
    <property type="molecule type" value="Genomic_DNA"/>
</dbReference>
<evidence type="ECO:0000313" key="3">
    <source>
        <dbReference type="Proteomes" id="UP000199006"/>
    </source>
</evidence>
<dbReference type="CDD" id="cd04301">
    <property type="entry name" value="NAT_SF"/>
    <property type="match status" value="1"/>
</dbReference>
<dbReference type="STRING" id="29563.SAMN02983006_01827"/>
<keyword evidence="3" id="KW-1185">Reference proteome</keyword>
<organism evidence="2 3">
    <name type="scientific">Halanaerobium salsuginis</name>
    <dbReference type="NCBI Taxonomy" id="29563"/>
    <lineage>
        <taxon>Bacteria</taxon>
        <taxon>Bacillati</taxon>
        <taxon>Bacillota</taxon>
        <taxon>Clostridia</taxon>
        <taxon>Halanaerobiales</taxon>
        <taxon>Halanaerobiaceae</taxon>
        <taxon>Halanaerobium</taxon>
    </lineage>
</organism>
<proteinExistence type="predicted"/>
<name>A0A1I4JWW8_9FIRM</name>
<dbReference type="Proteomes" id="UP000199006">
    <property type="component" value="Unassembled WGS sequence"/>
</dbReference>
<reference evidence="2 3" key="1">
    <citation type="submission" date="2016-10" db="EMBL/GenBank/DDBJ databases">
        <authorList>
            <person name="de Groot N.N."/>
        </authorList>
    </citation>
    <scope>NUCLEOTIDE SEQUENCE [LARGE SCALE GENOMIC DNA]</scope>
    <source>
        <strain evidence="2 3">ATCC 51327</strain>
    </source>
</reference>
<dbReference type="InterPro" id="IPR016181">
    <property type="entry name" value="Acyl_CoA_acyltransferase"/>
</dbReference>